<evidence type="ECO:0000313" key="1">
    <source>
        <dbReference type="EMBL" id="KAH7927241.1"/>
    </source>
</evidence>
<accession>A0ACB8BPR1</accession>
<reference evidence="1" key="1">
    <citation type="journal article" date="2021" name="New Phytol.">
        <title>Evolutionary innovations through gain and loss of genes in the ectomycorrhizal Boletales.</title>
        <authorList>
            <person name="Wu G."/>
            <person name="Miyauchi S."/>
            <person name="Morin E."/>
            <person name="Kuo A."/>
            <person name="Drula E."/>
            <person name="Varga T."/>
            <person name="Kohler A."/>
            <person name="Feng B."/>
            <person name="Cao Y."/>
            <person name="Lipzen A."/>
            <person name="Daum C."/>
            <person name="Hundley H."/>
            <person name="Pangilinan J."/>
            <person name="Johnson J."/>
            <person name="Barry K."/>
            <person name="LaButti K."/>
            <person name="Ng V."/>
            <person name="Ahrendt S."/>
            <person name="Min B."/>
            <person name="Choi I.G."/>
            <person name="Park H."/>
            <person name="Plett J.M."/>
            <person name="Magnuson J."/>
            <person name="Spatafora J.W."/>
            <person name="Nagy L.G."/>
            <person name="Henrissat B."/>
            <person name="Grigoriev I.V."/>
            <person name="Yang Z.L."/>
            <person name="Xu J."/>
            <person name="Martin F.M."/>
        </authorList>
    </citation>
    <scope>NUCLEOTIDE SEQUENCE</scope>
    <source>
        <strain evidence="1">KUC20120723A-06</strain>
    </source>
</reference>
<proteinExistence type="predicted"/>
<organism evidence="1 2">
    <name type="scientific">Leucogyrophana mollusca</name>
    <dbReference type="NCBI Taxonomy" id="85980"/>
    <lineage>
        <taxon>Eukaryota</taxon>
        <taxon>Fungi</taxon>
        <taxon>Dikarya</taxon>
        <taxon>Basidiomycota</taxon>
        <taxon>Agaricomycotina</taxon>
        <taxon>Agaricomycetes</taxon>
        <taxon>Agaricomycetidae</taxon>
        <taxon>Boletales</taxon>
        <taxon>Boletales incertae sedis</taxon>
        <taxon>Leucogyrophana</taxon>
    </lineage>
</organism>
<evidence type="ECO:0000313" key="2">
    <source>
        <dbReference type="Proteomes" id="UP000790709"/>
    </source>
</evidence>
<gene>
    <name evidence="1" type="ORF">BV22DRAFT_291368</name>
</gene>
<name>A0ACB8BPR1_9AGAM</name>
<keyword evidence="2" id="KW-1185">Reference proteome</keyword>
<dbReference type="Proteomes" id="UP000790709">
    <property type="component" value="Unassembled WGS sequence"/>
</dbReference>
<dbReference type="EMBL" id="MU266369">
    <property type="protein sequence ID" value="KAH7927241.1"/>
    <property type="molecule type" value="Genomic_DNA"/>
</dbReference>
<comment type="caution">
    <text evidence="1">The sequence shown here is derived from an EMBL/GenBank/DDBJ whole genome shotgun (WGS) entry which is preliminary data.</text>
</comment>
<protein>
    <submittedName>
        <fullName evidence="1">Uncharacterized protein</fullName>
    </submittedName>
</protein>
<sequence>MQLRIFAMYHQSRKVGILLVLCSIAEAAATVVILWLNLGPNSSFTGTSIVVNANRICASTGMRDRFMVMTFVPVVCFEFLLVALVARVSVRNVSEMIHLGGTMQANSLTRVLARDSFVYFLINLVLMLVVIALWVALPEVYGRVPAPLIDTVLFITGSRLVLSLRTRRARAGHQVEKGGMGTGIRPTSEGIPLHVLDIRGCELS</sequence>